<feature type="compositionally biased region" description="Low complexity" evidence="1">
    <location>
        <begin position="69"/>
        <end position="83"/>
    </location>
</feature>
<name>A0A7M7Q297_NASVI</name>
<dbReference type="InParanoid" id="A0A7M7Q297"/>
<dbReference type="Proteomes" id="UP000002358">
    <property type="component" value="Chromosome 2"/>
</dbReference>
<dbReference type="RefSeq" id="XP_031778763.1">
    <property type="nucleotide sequence ID" value="XM_031922903.1"/>
</dbReference>
<proteinExistence type="predicted"/>
<organism evidence="2 3">
    <name type="scientific">Nasonia vitripennis</name>
    <name type="common">Parasitic wasp</name>
    <dbReference type="NCBI Taxonomy" id="7425"/>
    <lineage>
        <taxon>Eukaryota</taxon>
        <taxon>Metazoa</taxon>
        <taxon>Ecdysozoa</taxon>
        <taxon>Arthropoda</taxon>
        <taxon>Hexapoda</taxon>
        <taxon>Insecta</taxon>
        <taxon>Pterygota</taxon>
        <taxon>Neoptera</taxon>
        <taxon>Endopterygota</taxon>
        <taxon>Hymenoptera</taxon>
        <taxon>Apocrita</taxon>
        <taxon>Proctotrupomorpha</taxon>
        <taxon>Chalcidoidea</taxon>
        <taxon>Pteromalidae</taxon>
        <taxon>Pteromalinae</taxon>
        <taxon>Nasonia</taxon>
    </lineage>
</organism>
<evidence type="ECO:0000256" key="1">
    <source>
        <dbReference type="SAM" id="MobiDB-lite"/>
    </source>
</evidence>
<dbReference type="GeneID" id="116416110"/>
<dbReference type="EnsemblMetazoa" id="XM_031922903">
    <property type="protein sequence ID" value="XP_031778763"/>
    <property type="gene ID" value="LOC116416110"/>
</dbReference>
<dbReference type="AlphaFoldDB" id="A0A7M7Q297"/>
<feature type="compositionally biased region" description="Low complexity" evidence="1">
    <location>
        <begin position="22"/>
        <end position="43"/>
    </location>
</feature>
<keyword evidence="3" id="KW-1185">Reference proteome</keyword>
<dbReference type="KEGG" id="nvi:116416110"/>
<reference evidence="2" key="1">
    <citation type="submission" date="2021-01" db="UniProtKB">
        <authorList>
            <consortium name="EnsemblMetazoa"/>
        </authorList>
    </citation>
    <scope>IDENTIFICATION</scope>
</reference>
<evidence type="ECO:0000313" key="3">
    <source>
        <dbReference type="Proteomes" id="UP000002358"/>
    </source>
</evidence>
<protein>
    <submittedName>
        <fullName evidence="2">Uncharacterized protein</fullName>
    </submittedName>
</protein>
<accession>A0A7M7Q297</accession>
<feature type="region of interest" description="Disordered" evidence="1">
    <location>
        <begin position="1"/>
        <end position="88"/>
    </location>
</feature>
<evidence type="ECO:0000313" key="2">
    <source>
        <dbReference type="EnsemblMetazoa" id="XP_031778763"/>
    </source>
</evidence>
<sequence>MSLNKNQGALDPRIADQNLMRKMASLKSFSTSSSRKQSGNQQLPPRPLPRSDSRAHKTPAQKPDNHPYTATQSQTPPQKTPTTYNRTPHTVTKQSLNYLQTHKQQLPNVAQTQNVQRTQTTLQELSTQTHNPSHVQQFHRRFVSDVVGAVDGSEFIPTRKSSLPLASGPSVSSASAQLAAPEKNLIYDALLRIEEKMTLFDTRLQNLEELATKIYTMTKRETKKKSMVRKDRPAFLPFSTKEDLLFFDDASEDDYNAFVSHFIDYNNLDSFAILFIITVQF</sequence>